<gene>
    <name evidence="13" type="ORF">TUM19329_30710</name>
</gene>
<dbReference type="InterPro" id="IPR011055">
    <property type="entry name" value="Dup_hybrid_motif"/>
</dbReference>
<sequence length="469" mass="52375">MDKRPNIPKQHQGKPSKLLMACALVFAFSLPYFLVTHFSHNKKNDFSKNLALPDLDRTSTHQSNRQTDNNFSKPELAKAPPNQLFKLAKKAPPLKTVKDNEWQTINPRSGDSMATIFRRLGLSAQNLHAVLQKNPHAKVLTTIKPGQKLQFLVSKQRLEQLIIPMSDIQTLTVYRQGSVYQTRVDSKKTISQNQYITGVVNGSLYSTAQRLNIPSKLIRQMTQILNKEIDFAHAIRAGDQFSIAYDALYVDDKKVGIGDILAVSYTNLGKTFQAVRHTKANGDFDFYTPQGESLKKAFSRYPIKFSHISSTFALSRYHPVLHYRRAHKGIDLAAPIGTPIQATGDGVITIIDRHNGYGNMIKIKHDKKFSTVYGHMLKFQKGLSKGSKVKRGQVIGYVGQTGLATGPHCHYELHVNNQPKNPTTIPLPTAAPISSREIAAFKAKTKTLLSRLKLVEEASRAGKKNIDLG</sequence>
<dbReference type="InterPro" id="IPR045834">
    <property type="entry name" value="Csd3_N2"/>
</dbReference>
<evidence type="ECO:0000256" key="3">
    <source>
        <dbReference type="ARBA" id="ARBA00022670"/>
    </source>
</evidence>
<keyword evidence="9" id="KW-1133">Transmembrane helix</keyword>
<feature type="domain" description="Opacity-associated protein A LysM-like" evidence="11">
    <location>
        <begin position="101"/>
        <end position="164"/>
    </location>
</feature>
<keyword evidence="4" id="KW-0479">Metal-binding</keyword>
<proteinExistence type="predicted"/>
<dbReference type="GO" id="GO:0030313">
    <property type="term" value="C:cell envelope"/>
    <property type="evidence" value="ECO:0007669"/>
    <property type="project" value="UniProtKB-SubCell"/>
</dbReference>
<feature type="domain" description="Csd3-like second N-terminal" evidence="12">
    <location>
        <begin position="192"/>
        <end position="312"/>
    </location>
</feature>
<evidence type="ECO:0000313" key="13">
    <source>
        <dbReference type="EMBL" id="BCA96710.1"/>
    </source>
</evidence>
<evidence type="ECO:0000259" key="12">
    <source>
        <dbReference type="Pfam" id="PF19425"/>
    </source>
</evidence>
<evidence type="ECO:0000313" key="14">
    <source>
        <dbReference type="Proteomes" id="UP000502894"/>
    </source>
</evidence>
<keyword evidence="9" id="KW-0472">Membrane</keyword>
<dbReference type="InterPro" id="IPR007340">
    <property type="entry name" value="LysM_Opacity-associatedA"/>
</dbReference>
<evidence type="ECO:0000259" key="10">
    <source>
        <dbReference type="Pfam" id="PF01551"/>
    </source>
</evidence>
<keyword evidence="5" id="KW-0378">Hydrolase</keyword>
<dbReference type="Pfam" id="PF04225">
    <property type="entry name" value="LysM_OapA"/>
    <property type="match status" value="1"/>
</dbReference>
<dbReference type="CDD" id="cd12797">
    <property type="entry name" value="M23_peptidase"/>
    <property type="match status" value="1"/>
</dbReference>
<reference evidence="13" key="1">
    <citation type="journal article" date="2020" name="Microbiol. Resour. Announc.">
        <title>Complete Genome Sequence of Novel Psychrotolerant Legionella Strain TUM19329, Isolated from Antarctic Lake Sediment.</title>
        <authorList>
            <person name="Shimada S."/>
            <person name="Nakai R."/>
            <person name="Aoki K."/>
            <person name="Shimoeda N."/>
            <person name="Ohno G."/>
            <person name="Miyazaki Y."/>
            <person name="Kudoh S."/>
            <person name="Imura S."/>
            <person name="Watanabe K."/>
            <person name="Ishii Y."/>
            <person name="Tateda K."/>
        </authorList>
    </citation>
    <scope>NUCLEOTIDE SEQUENCE [LARGE SCALE GENOMIC DNA]</scope>
    <source>
        <strain evidence="13">TUM19329</strain>
    </source>
</reference>
<feature type="region of interest" description="Disordered" evidence="8">
    <location>
        <begin position="58"/>
        <end position="78"/>
    </location>
</feature>
<evidence type="ECO:0000256" key="8">
    <source>
        <dbReference type="SAM" id="MobiDB-lite"/>
    </source>
</evidence>
<feature type="compositionally biased region" description="Polar residues" evidence="8">
    <location>
        <begin position="60"/>
        <end position="72"/>
    </location>
</feature>
<keyword evidence="14" id="KW-1185">Reference proteome</keyword>
<evidence type="ECO:0000256" key="6">
    <source>
        <dbReference type="ARBA" id="ARBA00022833"/>
    </source>
</evidence>
<keyword evidence="3" id="KW-0645">Protease</keyword>
<evidence type="ECO:0000256" key="5">
    <source>
        <dbReference type="ARBA" id="ARBA00022801"/>
    </source>
</evidence>
<dbReference type="GO" id="GO:0042834">
    <property type="term" value="F:peptidoglycan binding"/>
    <property type="evidence" value="ECO:0007669"/>
    <property type="project" value="InterPro"/>
</dbReference>
<dbReference type="EMBL" id="AP022839">
    <property type="protein sequence ID" value="BCA96710.1"/>
    <property type="molecule type" value="Genomic_DNA"/>
</dbReference>
<evidence type="ECO:0000259" key="11">
    <source>
        <dbReference type="Pfam" id="PF04225"/>
    </source>
</evidence>
<dbReference type="Gene3D" id="2.70.70.10">
    <property type="entry name" value="Glucose Permease (Domain IIA)"/>
    <property type="match status" value="1"/>
</dbReference>
<comment type="subcellular location">
    <subcellularLocation>
        <location evidence="2">Cell envelope</location>
    </subcellularLocation>
</comment>
<accession>A0A6F8T974</accession>
<evidence type="ECO:0000256" key="4">
    <source>
        <dbReference type="ARBA" id="ARBA00022723"/>
    </source>
</evidence>
<comment type="cofactor">
    <cofactor evidence="1">
        <name>Zn(2+)</name>
        <dbReference type="ChEBI" id="CHEBI:29105"/>
    </cofactor>
</comment>
<dbReference type="Pfam" id="PF19425">
    <property type="entry name" value="Csd3_N2"/>
    <property type="match status" value="1"/>
</dbReference>
<dbReference type="InterPro" id="IPR050570">
    <property type="entry name" value="Cell_wall_metabolism_enzyme"/>
</dbReference>
<evidence type="ECO:0000256" key="7">
    <source>
        <dbReference type="ARBA" id="ARBA00023049"/>
    </source>
</evidence>
<dbReference type="KEGG" id="lant:TUM19329_30710"/>
<dbReference type="GO" id="GO:0004222">
    <property type="term" value="F:metalloendopeptidase activity"/>
    <property type="evidence" value="ECO:0007669"/>
    <property type="project" value="TreeGrafter"/>
</dbReference>
<dbReference type="PANTHER" id="PTHR21666">
    <property type="entry name" value="PEPTIDASE-RELATED"/>
    <property type="match status" value="1"/>
</dbReference>
<organism evidence="13 14">
    <name type="scientific">Legionella antarctica</name>
    <dbReference type="NCBI Taxonomy" id="2708020"/>
    <lineage>
        <taxon>Bacteria</taxon>
        <taxon>Pseudomonadati</taxon>
        <taxon>Pseudomonadota</taxon>
        <taxon>Gammaproteobacteria</taxon>
        <taxon>Legionellales</taxon>
        <taxon>Legionellaceae</taxon>
        <taxon>Legionella</taxon>
    </lineage>
</organism>
<dbReference type="RefSeq" id="WP_173237951.1">
    <property type="nucleotide sequence ID" value="NZ_AP022839.1"/>
</dbReference>
<dbReference type="PANTHER" id="PTHR21666:SF288">
    <property type="entry name" value="CELL DIVISION PROTEIN YTFB"/>
    <property type="match status" value="1"/>
</dbReference>
<feature type="domain" description="M23ase beta-sheet core" evidence="10">
    <location>
        <begin position="326"/>
        <end position="422"/>
    </location>
</feature>
<keyword evidence="7" id="KW-0482">Metalloprotease</keyword>
<keyword evidence="9" id="KW-0812">Transmembrane</keyword>
<name>A0A6F8T974_9GAMM</name>
<dbReference type="Pfam" id="PF01551">
    <property type="entry name" value="Peptidase_M23"/>
    <property type="match status" value="1"/>
</dbReference>
<keyword evidence="6" id="KW-0862">Zinc</keyword>
<dbReference type="Proteomes" id="UP000502894">
    <property type="component" value="Chromosome"/>
</dbReference>
<dbReference type="AlphaFoldDB" id="A0A6F8T974"/>
<evidence type="ECO:0000256" key="2">
    <source>
        <dbReference type="ARBA" id="ARBA00004196"/>
    </source>
</evidence>
<dbReference type="GO" id="GO:0006508">
    <property type="term" value="P:proteolysis"/>
    <property type="evidence" value="ECO:0007669"/>
    <property type="project" value="UniProtKB-KW"/>
</dbReference>
<protein>
    <submittedName>
        <fullName evidence="13">Peptidase M24</fullName>
    </submittedName>
</protein>
<dbReference type="SUPFAM" id="SSF51261">
    <property type="entry name" value="Duplicated hybrid motif"/>
    <property type="match status" value="1"/>
</dbReference>
<evidence type="ECO:0000256" key="9">
    <source>
        <dbReference type="SAM" id="Phobius"/>
    </source>
</evidence>
<feature type="transmembrane region" description="Helical" evidence="9">
    <location>
        <begin position="18"/>
        <end position="35"/>
    </location>
</feature>
<evidence type="ECO:0000256" key="1">
    <source>
        <dbReference type="ARBA" id="ARBA00001947"/>
    </source>
</evidence>
<dbReference type="GO" id="GO:0046872">
    <property type="term" value="F:metal ion binding"/>
    <property type="evidence" value="ECO:0007669"/>
    <property type="project" value="UniProtKB-KW"/>
</dbReference>
<dbReference type="InterPro" id="IPR016047">
    <property type="entry name" value="M23ase_b-sheet_dom"/>
</dbReference>
<dbReference type="Gene3D" id="3.10.450.350">
    <property type="match status" value="2"/>
</dbReference>